<organism evidence="1 2">
    <name type="scientific">Flavobacterium subsaxonicum WB 4.1-42 = DSM 21790</name>
    <dbReference type="NCBI Taxonomy" id="1121898"/>
    <lineage>
        <taxon>Bacteria</taxon>
        <taxon>Pseudomonadati</taxon>
        <taxon>Bacteroidota</taxon>
        <taxon>Flavobacteriia</taxon>
        <taxon>Flavobacteriales</taxon>
        <taxon>Flavobacteriaceae</taxon>
        <taxon>Flavobacterium</taxon>
    </lineage>
</organism>
<gene>
    <name evidence="1" type="ORF">Q766_01085</name>
</gene>
<dbReference type="EMBL" id="JRLY01000001">
    <property type="protein sequence ID" value="KGO94737.1"/>
    <property type="molecule type" value="Genomic_DNA"/>
</dbReference>
<sequence length="63" mass="7669">MFIENRGFKFKFYPENLLQEPLQYFVAKPVVTLQRVKGKILMRDIAQEFAKKKQRFEVKNYLL</sequence>
<evidence type="ECO:0000313" key="1">
    <source>
        <dbReference type="EMBL" id="KGO94737.1"/>
    </source>
</evidence>
<dbReference type="Proteomes" id="UP000030111">
    <property type="component" value="Unassembled WGS sequence"/>
</dbReference>
<name>A0A0A2MQ07_9FLAO</name>
<reference evidence="1 2" key="1">
    <citation type="submission" date="2013-09" db="EMBL/GenBank/DDBJ databases">
        <authorList>
            <person name="Zeng Z."/>
            <person name="Chen C."/>
        </authorList>
    </citation>
    <scope>NUCLEOTIDE SEQUENCE [LARGE SCALE GENOMIC DNA]</scope>
    <source>
        <strain evidence="1 2">WB 4.1-42</strain>
    </source>
</reference>
<protein>
    <submittedName>
        <fullName evidence="1">Uncharacterized protein</fullName>
    </submittedName>
</protein>
<comment type="caution">
    <text evidence="1">The sequence shown here is derived from an EMBL/GenBank/DDBJ whole genome shotgun (WGS) entry which is preliminary data.</text>
</comment>
<accession>A0A0A2MQ07</accession>
<evidence type="ECO:0000313" key="2">
    <source>
        <dbReference type="Proteomes" id="UP000030111"/>
    </source>
</evidence>
<keyword evidence="2" id="KW-1185">Reference proteome</keyword>
<proteinExistence type="predicted"/>
<dbReference type="AlphaFoldDB" id="A0A0A2MQ07"/>